<evidence type="ECO:0000256" key="2">
    <source>
        <dbReference type="ARBA" id="ARBA00009810"/>
    </source>
</evidence>
<comment type="similarity">
    <text evidence="2 14 15">Belongs to the TonB-dependent receptor family.</text>
</comment>
<keyword evidence="6 14" id="KW-0812">Transmembrane</keyword>
<keyword evidence="5" id="KW-0410">Iron transport</keyword>
<dbReference type="InterPro" id="IPR036942">
    <property type="entry name" value="Beta-barrel_TonB_sf"/>
</dbReference>
<dbReference type="EMBL" id="VICD02000165">
    <property type="protein sequence ID" value="KAB8188367.1"/>
    <property type="molecule type" value="Genomic_DNA"/>
</dbReference>
<sequence>MNHIKSRKHPIRSSRPQDSAAGRHLGVATLATSLALAAPIAAHAAPSGDAGMGAADATTLDEVQVHGHRVKRYGADTVSSPKFTQPLLDTTQTIDVIGSDLFNEQGATSLTEALRNSPGVGTFYVGENGNTTTGDAIYMRGFDTSGSIFVDGVRDLGSITRDVFNIEQIEVTKGPAGTDTGRSSPTGSVNLVTKRPFLGDSTHTSLSIGSDSQTRATADWNQTFGSGNAFRINLMAQDSDVPGRDTIEQNRWGLATSLGFGLDGNTRVYVDLMHVQQDNLPDGGVPTVGLPGYTSPDPTRPEIGQAPRVDSSNFYGTLSDFDDVTADMLTLAVEHQFDNDMVLRNTTRWGRSHQEYMLTAFMVRDVNITTPDLADPSGWTITRNLPTFKDQRYTIATNQTSLTGSFRTGAVEHDFSTGIELIREEVDNDGIGALDGTTWPDANLYDPSPNVGGLRWGRTGADSDGRTDTVAVYFFDTLKFGERWQLNGGLRFDRYDTEFSSLAACGTRRGPDCDGQPTGTVLPHVNAKTSDTLFNWKVGALFKPTADSSLYANYAISQQPPGGSNLELSASANNANNPVFDPQEARTGEIGAKWNLADDNLMITAALYDTRIENEIVQDPVDQQYYQNGEKRVRGIEISAVGQITEAWSVSAGFTTMDTEVVEGPPVTSNGSRDLAYTPDRAFTAWTSYQFASGLMLGGGARYNGGLTRGADGAIGTPTHTDDYWVFDAVASYRFSEQWDVRLNVYNLFDEEYVAAINKSGYRYTPGQPRSALLTVNYRF</sequence>
<evidence type="ECO:0000256" key="14">
    <source>
        <dbReference type="PROSITE-ProRule" id="PRU01360"/>
    </source>
</evidence>
<keyword evidence="12 20" id="KW-0675">Receptor</keyword>
<dbReference type="Proteomes" id="UP000320431">
    <property type="component" value="Unassembled WGS sequence"/>
</dbReference>
<comment type="subcellular location">
    <subcellularLocation>
        <location evidence="1 14">Cell outer membrane</location>
        <topology evidence="1 14">Multi-pass membrane protein</topology>
    </subcellularLocation>
</comment>
<keyword evidence="13 14" id="KW-0998">Cell outer membrane</keyword>
<dbReference type="InterPro" id="IPR010105">
    <property type="entry name" value="TonB_sidphr_rcpt"/>
</dbReference>
<evidence type="ECO:0000256" key="6">
    <source>
        <dbReference type="ARBA" id="ARBA00022692"/>
    </source>
</evidence>
<dbReference type="GO" id="GO:0038023">
    <property type="term" value="F:signaling receptor activity"/>
    <property type="evidence" value="ECO:0007669"/>
    <property type="project" value="InterPro"/>
</dbReference>
<evidence type="ECO:0000256" key="11">
    <source>
        <dbReference type="ARBA" id="ARBA00023136"/>
    </source>
</evidence>
<evidence type="ECO:0000256" key="9">
    <source>
        <dbReference type="ARBA" id="ARBA00023065"/>
    </source>
</evidence>
<feature type="domain" description="TonB-dependent receptor-like beta-barrel" evidence="18">
    <location>
        <begin position="294"/>
        <end position="748"/>
    </location>
</feature>
<evidence type="ECO:0000259" key="18">
    <source>
        <dbReference type="Pfam" id="PF00593"/>
    </source>
</evidence>
<feature type="region of interest" description="Disordered" evidence="16">
    <location>
        <begin position="1"/>
        <end position="21"/>
    </location>
</feature>
<feature type="region of interest" description="Disordered" evidence="16">
    <location>
        <begin position="174"/>
        <end position="194"/>
    </location>
</feature>
<keyword evidence="4 14" id="KW-1134">Transmembrane beta strand</keyword>
<dbReference type="InterPro" id="IPR039426">
    <property type="entry name" value="TonB-dep_rcpt-like"/>
</dbReference>
<dbReference type="Pfam" id="PF07715">
    <property type="entry name" value="Plug"/>
    <property type="match status" value="1"/>
</dbReference>
<gene>
    <name evidence="20" type="ORF">FKV24_010200</name>
</gene>
<organism evidence="20 21">
    <name type="scientific">Marilutibacter maris</name>
    <dbReference type="NCBI Taxonomy" id="1605891"/>
    <lineage>
        <taxon>Bacteria</taxon>
        <taxon>Pseudomonadati</taxon>
        <taxon>Pseudomonadota</taxon>
        <taxon>Gammaproteobacteria</taxon>
        <taxon>Lysobacterales</taxon>
        <taxon>Lysobacteraceae</taxon>
        <taxon>Marilutibacter</taxon>
    </lineage>
</organism>
<dbReference type="SUPFAM" id="SSF56935">
    <property type="entry name" value="Porins"/>
    <property type="match status" value="1"/>
</dbReference>
<evidence type="ECO:0000256" key="8">
    <source>
        <dbReference type="ARBA" id="ARBA00023004"/>
    </source>
</evidence>
<dbReference type="PROSITE" id="PS52016">
    <property type="entry name" value="TONB_DEPENDENT_REC_3"/>
    <property type="match status" value="1"/>
</dbReference>
<evidence type="ECO:0000313" key="20">
    <source>
        <dbReference type="EMBL" id="KAB8188367.1"/>
    </source>
</evidence>
<evidence type="ECO:0000256" key="7">
    <source>
        <dbReference type="ARBA" id="ARBA00022729"/>
    </source>
</evidence>
<keyword evidence="7 17" id="KW-0732">Signal</keyword>
<keyword evidence="11 14" id="KW-0472">Membrane</keyword>
<evidence type="ECO:0000256" key="16">
    <source>
        <dbReference type="SAM" id="MobiDB-lite"/>
    </source>
</evidence>
<evidence type="ECO:0000313" key="21">
    <source>
        <dbReference type="Proteomes" id="UP000320431"/>
    </source>
</evidence>
<feature type="domain" description="TonB-dependent receptor plug" evidence="19">
    <location>
        <begin position="87"/>
        <end position="187"/>
    </location>
</feature>
<evidence type="ECO:0000256" key="5">
    <source>
        <dbReference type="ARBA" id="ARBA00022496"/>
    </source>
</evidence>
<feature type="signal peptide" evidence="17">
    <location>
        <begin position="1"/>
        <end position="44"/>
    </location>
</feature>
<keyword evidence="3 14" id="KW-0813">Transport</keyword>
<dbReference type="GO" id="GO:0009279">
    <property type="term" value="C:cell outer membrane"/>
    <property type="evidence" value="ECO:0007669"/>
    <property type="project" value="UniProtKB-SubCell"/>
</dbReference>
<reference evidence="20 21" key="1">
    <citation type="submission" date="2019-10" db="EMBL/GenBank/DDBJ databases">
        <title>Lysobacter alkalisoli sp. nov., isolated from saline-alkaline soil.</title>
        <authorList>
            <person name="Sun J.-Q."/>
        </authorList>
    </citation>
    <scope>NUCLEOTIDE SEQUENCE [LARGE SCALE GENOMIC DNA]</scope>
    <source>
        <strain evidence="20 21">KCTC 42381</strain>
    </source>
</reference>
<dbReference type="Gene3D" id="2.40.170.20">
    <property type="entry name" value="TonB-dependent receptor, beta-barrel domain"/>
    <property type="match status" value="1"/>
</dbReference>
<protein>
    <submittedName>
        <fullName evidence="20">Catecholate siderophore receptor Fiu</fullName>
    </submittedName>
</protein>
<evidence type="ECO:0000259" key="19">
    <source>
        <dbReference type="Pfam" id="PF07715"/>
    </source>
</evidence>
<dbReference type="AlphaFoldDB" id="A0A508ATG6"/>
<dbReference type="GO" id="GO:0015891">
    <property type="term" value="P:siderophore transport"/>
    <property type="evidence" value="ECO:0007669"/>
    <property type="project" value="InterPro"/>
</dbReference>
<dbReference type="PANTHER" id="PTHR32552">
    <property type="entry name" value="FERRICHROME IRON RECEPTOR-RELATED"/>
    <property type="match status" value="1"/>
</dbReference>
<dbReference type="InterPro" id="IPR000531">
    <property type="entry name" value="Beta-barrel_TonB"/>
</dbReference>
<feature type="chain" id="PRO_5043344015" evidence="17">
    <location>
        <begin position="45"/>
        <end position="780"/>
    </location>
</feature>
<accession>A0A508ATG6</accession>
<evidence type="ECO:0000256" key="15">
    <source>
        <dbReference type="RuleBase" id="RU003357"/>
    </source>
</evidence>
<dbReference type="PANTHER" id="PTHR32552:SF89">
    <property type="entry name" value="CATECHOLATE SIDEROPHORE RECEPTOR FIU"/>
    <property type="match status" value="1"/>
</dbReference>
<dbReference type="InterPro" id="IPR037066">
    <property type="entry name" value="Plug_dom_sf"/>
</dbReference>
<dbReference type="RefSeq" id="WP_141482305.1">
    <property type="nucleotide sequence ID" value="NZ_VICD02000165.1"/>
</dbReference>
<evidence type="ECO:0000256" key="17">
    <source>
        <dbReference type="SAM" id="SignalP"/>
    </source>
</evidence>
<evidence type="ECO:0000256" key="3">
    <source>
        <dbReference type="ARBA" id="ARBA00022448"/>
    </source>
</evidence>
<dbReference type="NCBIfam" id="TIGR01783">
    <property type="entry name" value="TonB-siderophor"/>
    <property type="match status" value="1"/>
</dbReference>
<dbReference type="Gene3D" id="2.170.130.10">
    <property type="entry name" value="TonB-dependent receptor, plug domain"/>
    <property type="match status" value="1"/>
</dbReference>
<dbReference type="CDD" id="cd01347">
    <property type="entry name" value="ligand_gated_channel"/>
    <property type="match status" value="1"/>
</dbReference>
<evidence type="ECO:0000256" key="4">
    <source>
        <dbReference type="ARBA" id="ARBA00022452"/>
    </source>
</evidence>
<feature type="compositionally biased region" description="Polar residues" evidence="16">
    <location>
        <begin position="180"/>
        <end position="191"/>
    </location>
</feature>
<keyword evidence="10 15" id="KW-0798">TonB box</keyword>
<keyword evidence="9" id="KW-0406">Ion transport</keyword>
<dbReference type="InterPro" id="IPR012910">
    <property type="entry name" value="Plug_dom"/>
</dbReference>
<proteinExistence type="inferred from homology"/>
<dbReference type="Pfam" id="PF00593">
    <property type="entry name" value="TonB_dep_Rec_b-barrel"/>
    <property type="match status" value="1"/>
</dbReference>
<keyword evidence="8" id="KW-0408">Iron</keyword>
<feature type="compositionally biased region" description="Basic residues" evidence="16">
    <location>
        <begin position="1"/>
        <end position="12"/>
    </location>
</feature>
<evidence type="ECO:0000256" key="1">
    <source>
        <dbReference type="ARBA" id="ARBA00004571"/>
    </source>
</evidence>
<evidence type="ECO:0000256" key="10">
    <source>
        <dbReference type="ARBA" id="ARBA00023077"/>
    </source>
</evidence>
<dbReference type="FunFam" id="2.170.130.10:FF:000001">
    <property type="entry name" value="Catecholate siderophore TonB-dependent receptor"/>
    <property type="match status" value="1"/>
</dbReference>
<evidence type="ECO:0000256" key="13">
    <source>
        <dbReference type="ARBA" id="ARBA00023237"/>
    </source>
</evidence>
<dbReference type="GO" id="GO:0015344">
    <property type="term" value="F:siderophore uptake transmembrane transporter activity"/>
    <property type="evidence" value="ECO:0007669"/>
    <property type="project" value="TreeGrafter"/>
</dbReference>
<comment type="caution">
    <text evidence="20">The sequence shown here is derived from an EMBL/GenBank/DDBJ whole genome shotgun (WGS) entry which is preliminary data.</text>
</comment>
<dbReference type="NCBIfam" id="NF007349">
    <property type="entry name" value="PRK09840.1"/>
    <property type="match status" value="1"/>
</dbReference>
<name>A0A508ATG6_9GAMM</name>
<evidence type="ECO:0000256" key="12">
    <source>
        <dbReference type="ARBA" id="ARBA00023170"/>
    </source>
</evidence>